<keyword evidence="4" id="KW-1185">Reference proteome</keyword>
<dbReference type="AlphaFoldDB" id="A0A0N9I6N6"/>
<dbReference type="Proteomes" id="UP000063699">
    <property type="component" value="Chromosome"/>
</dbReference>
<dbReference type="Gene3D" id="3.30.530.20">
    <property type="match status" value="1"/>
</dbReference>
<sequence length="141" mass="15842">MVTDTVRRDVAIAAPIERVWAALTEDKHVQEWFGEEAEIDLRPGGAIVFGWTAYGRNHGVVEAVEPPHRFSYWWARPSDTDPAPGNRTLVEFTLSEQDGGTLLRVVESGFSTLTEGKEQAVQDNTQGWQQELDELRAYLEA</sequence>
<dbReference type="Pfam" id="PF08327">
    <property type="entry name" value="AHSA1"/>
    <property type="match status" value="1"/>
</dbReference>
<dbReference type="RefSeq" id="WP_054293261.1">
    <property type="nucleotide sequence ID" value="NZ_CP012752.1"/>
</dbReference>
<accession>A0A0N9I6N6</accession>
<feature type="domain" description="Activator of Hsp90 ATPase homologue 1/2-like C-terminal" evidence="2">
    <location>
        <begin position="13"/>
        <end position="140"/>
    </location>
</feature>
<evidence type="ECO:0000313" key="3">
    <source>
        <dbReference type="EMBL" id="ALG11360.1"/>
    </source>
</evidence>
<dbReference type="KEGG" id="kphy:AOZ06_34835"/>
<evidence type="ECO:0000256" key="1">
    <source>
        <dbReference type="ARBA" id="ARBA00006817"/>
    </source>
</evidence>
<dbReference type="CDD" id="cd08898">
    <property type="entry name" value="SRPBCC_CalC_Aha1-like_5"/>
    <property type="match status" value="1"/>
</dbReference>
<evidence type="ECO:0000259" key="2">
    <source>
        <dbReference type="Pfam" id="PF08327"/>
    </source>
</evidence>
<dbReference type="InterPro" id="IPR013538">
    <property type="entry name" value="ASHA1/2-like_C"/>
</dbReference>
<reference evidence="3 4" key="1">
    <citation type="submission" date="2015-07" db="EMBL/GenBank/DDBJ databases">
        <title>Genome sequencing of Kibdelosporangium phytohabitans.</title>
        <authorList>
            <person name="Qin S."/>
            <person name="Xing K."/>
        </authorList>
    </citation>
    <scope>NUCLEOTIDE SEQUENCE [LARGE SCALE GENOMIC DNA]</scope>
    <source>
        <strain evidence="3 4">KLBMP1111</strain>
    </source>
</reference>
<name>A0A0N9I6N6_9PSEU</name>
<organism evidence="3 4">
    <name type="scientific">Kibdelosporangium phytohabitans</name>
    <dbReference type="NCBI Taxonomy" id="860235"/>
    <lineage>
        <taxon>Bacteria</taxon>
        <taxon>Bacillati</taxon>
        <taxon>Actinomycetota</taxon>
        <taxon>Actinomycetes</taxon>
        <taxon>Pseudonocardiales</taxon>
        <taxon>Pseudonocardiaceae</taxon>
        <taxon>Kibdelosporangium</taxon>
    </lineage>
</organism>
<gene>
    <name evidence="3" type="ORF">AOZ06_34835</name>
</gene>
<dbReference type="InterPro" id="IPR023393">
    <property type="entry name" value="START-like_dom_sf"/>
</dbReference>
<protein>
    <recommendedName>
        <fullName evidence="2">Activator of Hsp90 ATPase homologue 1/2-like C-terminal domain-containing protein</fullName>
    </recommendedName>
</protein>
<comment type="similarity">
    <text evidence="1">Belongs to the AHA1 family.</text>
</comment>
<dbReference type="STRING" id="860235.AOZ06_34835"/>
<dbReference type="SUPFAM" id="SSF55961">
    <property type="entry name" value="Bet v1-like"/>
    <property type="match status" value="1"/>
</dbReference>
<dbReference type="EMBL" id="CP012752">
    <property type="protein sequence ID" value="ALG11360.1"/>
    <property type="molecule type" value="Genomic_DNA"/>
</dbReference>
<evidence type="ECO:0000313" key="4">
    <source>
        <dbReference type="Proteomes" id="UP000063699"/>
    </source>
</evidence>
<dbReference type="OrthoDB" id="9803476at2"/>
<proteinExistence type="inferred from homology"/>